<evidence type="ECO:0000313" key="11">
    <source>
        <dbReference type="Proteomes" id="UP000184076"/>
    </source>
</evidence>
<dbReference type="InterPro" id="IPR036291">
    <property type="entry name" value="NAD(P)-bd_dom_sf"/>
</dbReference>
<dbReference type="Proteomes" id="UP000184076">
    <property type="component" value="Unassembled WGS sequence"/>
</dbReference>
<reference evidence="11" key="1">
    <citation type="submission" date="2016-11" db="EMBL/GenBank/DDBJ databases">
        <authorList>
            <person name="Varghese N."/>
            <person name="Submissions S."/>
        </authorList>
    </citation>
    <scope>NUCLEOTIDE SEQUENCE [LARGE SCALE GENOMIC DNA]</scope>
    <source>
        <strain evidence="11">DSM 9756</strain>
    </source>
</reference>
<dbReference type="PROSITE" id="PS01224">
    <property type="entry name" value="ARGC"/>
    <property type="match status" value="1"/>
</dbReference>
<dbReference type="CDD" id="cd17895">
    <property type="entry name" value="AGPR_1_N"/>
    <property type="match status" value="1"/>
</dbReference>
<dbReference type="RefSeq" id="WP_073036682.1">
    <property type="nucleotide sequence ID" value="NZ_FQVB01000005.1"/>
</dbReference>
<keyword evidence="11" id="KW-1185">Reference proteome</keyword>
<dbReference type="InterPro" id="IPR058924">
    <property type="entry name" value="AGPR_dimerisation_dom"/>
</dbReference>
<evidence type="ECO:0000256" key="7">
    <source>
        <dbReference type="HAMAP-Rule" id="MF_00150"/>
    </source>
</evidence>
<dbReference type="Pfam" id="PF01118">
    <property type="entry name" value="Semialdhyde_dh"/>
    <property type="match status" value="1"/>
</dbReference>
<dbReference type="SUPFAM" id="SSF51735">
    <property type="entry name" value="NAD(P)-binding Rossmann-fold domains"/>
    <property type="match status" value="1"/>
</dbReference>
<sequence>MVRVAIAGASGYTGFELLRILCRHPRATVTTITSRANAGEALADVYPSLRGHCDLIFQDTTPEILTADADLVFTALPHQAAMEIIPELLNRGVKVVDLSADFRFRDPAVYQAWYQEHTAPDLLAESVYGLPELYRDTIARARLVGNPGCYPTSILLAAAPLLVHRLVDPQSLIADSKSGVSGAGRGLSLTTHFCEVNDGFRAYKVAEHRHTPEIEQELSVLAGRQVRISFTPHLVPMSRGILSTLYAQLRAGVTAEQVRDAYHDLYGKERFVRLCPQGQFPSTLQVRGTNYCDLAWKVDPRTGRVVVVSVIDNLTRGASGQAVCNMNIMMGFDEDCGLEDAPWLP</sequence>
<keyword evidence="2 7" id="KW-0055">Arginine biosynthesis</keyword>
<dbReference type="GO" id="GO:0070401">
    <property type="term" value="F:NADP+ binding"/>
    <property type="evidence" value="ECO:0007669"/>
    <property type="project" value="InterPro"/>
</dbReference>
<proteinExistence type="inferred from homology"/>
<accession>A0A1M4UNB5</accession>
<dbReference type="STRING" id="1121391.SAMN02745206_00529"/>
<dbReference type="OrthoDB" id="9801289at2"/>
<dbReference type="EC" id="1.2.1.38" evidence="7"/>
<gene>
    <name evidence="7" type="primary">argC</name>
    <name evidence="10" type="ORF">SAMN02745206_00529</name>
</gene>
<dbReference type="Gene3D" id="3.40.50.720">
    <property type="entry name" value="NAD(P)-binding Rossmann-like Domain"/>
    <property type="match status" value="1"/>
</dbReference>
<dbReference type="PANTHER" id="PTHR32338:SF10">
    <property type="entry name" value="N-ACETYL-GAMMA-GLUTAMYL-PHOSPHATE REDUCTASE, CHLOROPLASTIC-RELATED"/>
    <property type="match status" value="1"/>
</dbReference>
<comment type="pathway">
    <text evidence="1 7">Amino-acid biosynthesis; L-arginine biosynthesis; N(2)-acetyl-L-ornithine from L-glutamate: step 3/4.</text>
</comment>
<comment type="similarity">
    <text evidence="7">Belongs to the NAGSA dehydrogenase family. Type 1 subfamily.</text>
</comment>
<keyword evidence="4 7" id="KW-0521">NADP</keyword>
<dbReference type="EMBL" id="FQVB01000005">
    <property type="protein sequence ID" value="SHE58206.1"/>
    <property type="molecule type" value="Genomic_DNA"/>
</dbReference>
<dbReference type="InterPro" id="IPR000706">
    <property type="entry name" value="AGPR_type-1"/>
</dbReference>
<comment type="catalytic activity">
    <reaction evidence="6 7">
        <text>N-acetyl-L-glutamate 5-semialdehyde + phosphate + NADP(+) = N-acetyl-L-glutamyl 5-phosphate + NADPH + H(+)</text>
        <dbReference type="Rhea" id="RHEA:21588"/>
        <dbReference type="ChEBI" id="CHEBI:15378"/>
        <dbReference type="ChEBI" id="CHEBI:29123"/>
        <dbReference type="ChEBI" id="CHEBI:43474"/>
        <dbReference type="ChEBI" id="CHEBI:57783"/>
        <dbReference type="ChEBI" id="CHEBI:57936"/>
        <dbReference type="ChEBI" id="CHEBI:58349"/>
        <dbReference type="EC" id="1.2.1.38"/>
    </reaction>
</comment>
<comment type="function">
    <text evidence="7">Catalyzes the NADPH-dependent reduction of N-acetyl-5-glutamyl phosphate to yield N-acetyl-L-glutamate 5-semialdehyde.</text>
</comment>
<evidence type="ECO:0000313" key="10">
    <source>
        <dbReference type="EMBL" id="SHE58206.1"/>
    </source>
</evidence>
<dbReference type="SMART" id="SM00859">
    <property type="entry name" value="Semialdhyde_dh"/>
    <property type="match status" value="1"/>
</dbReference>
<dbReference type="PANTHER" id="PTHR32338">
    <property type="entry name" value="N-ACETYL-GAMMA-GLUTAMYL-PHOSPHATE REDUCTASE, CHLOROPLASTIC-RELATED-RELATED"/>
    <property type="match status" value="1"/>
</dbReference>
<evidence type="ECO:0000256" key="8">
    <source>
        <dbReference type="PROSITE-ProRule" id="PRU10010"/>
    </source>
</evidence>
<evidence type="ECO:0000256" key="4">
    <source>
        <dbReference type="ARBA" id="ARBA00022857"/>
    </source>
</evidence>
<keyword evidence="7" id="KW-0963">Cytoplasm</keyword>
<dbReference type="GO" id="GO:0005737">
    <property type="term" value="C:cytoplasm"/>
    <property type="evidence" value="ECO:0007669"/>
    <property type="project" value="UniProtKB-SubCell"/>
</dbReference>
<evidence type="ECO:0000259" key="9">
    <source>
        <dbReference type="SMART" id="SM00859"/>
    </source>
</evidence>
<dbReference type="UniPathway" id="UPA00068">
    <property type="reaction ID" value="UER00108"/>
</dbReference>
<keyword evidence="5 7" id="KW-0560">Oxidoreductase</keyword>
<evidence type="ECO:0000256" key="5">
    <source>
        <dbReference type="ARBA" id="ARBA00023002"/>
    </source>
</evidence>
<dbReference type="CDD" id="cd23934">
    <property type="entry name" value="AGPR_1_C"/>
    <property type="match status" value="1"/>
</dbReference>
<dbReference type="GO" id="GO:0006526">
    <property type="term" value="P:L-arginine biosynthetic process"/>
    <property type="evidence" value="ECO:0007669"/>
    <property type="project" value="UniProtKB-UniRule"/>
</dbReference>
<dbReference type="NCBIfam" id="TIGR01850">
    <property type="entry name" value="argC"/>
    <property type="match status" value="1"/>
</dbReference>
<dbReference type="InterPro" id="IPR050085">
    <property type="entry name" value="AGPR"/>
</dbReference>
<dbReference type="InterPro" id="IPR023013">
    <property type="entry name" value="AGPR_AS"/>
</dbReference>
<dbReference type="Gene3D" id="3.30.360.10">
    <property type="entry name" value="Dihydrodipicolinate Reductase, domain 2"/>
    <property type="match status" value="1"/>
</dbReference>
<keyword evidence="3 7" id="KW-0028">Amino-acid biosynthesis</keyword>
<dbReference type="InterPro" id="IPR000534">
    <property type="entry name" value="Semialdehyde_DH_NAD-bd"/>
</dbReference>
<protein>
    <recommendedName>
        <fullName evidence="7">N-acetyl-gamma-glutamyl-phosphate reductase</fullName>
        <shortName evidence="7">AGPR</shortName>
        <ecNumber evidence="7">1.2.1.38</ecNumber>
    </recommendedName>
    <alternativeName>
        <fullName evidence="7">N-acetyl-glutamate semialdehyde dehydrogenase</fullName>
        <shortName evidence="7">NAGSA dehydrogenase</shortName>
    </alternativeName>
</protein>
<dbReference type="HAMAP" id="MF_00150">
    <property type="entry name" value="ArgC_type1"/>
    <property type="match status" value="1"/>
</dbReference>
<feature type="active site" evidence="7 8">
    <location>
        <position position="149"/>
    </location>
</feature>
<dbReference type="GO" id="GO:0051287">
    <property type="term" value="F:NAD binding"/>
    <property type="evidence" value="ECO:0007669"/>
    <property type="project" value="InterPro"/>
</dbReference>
<comment type="subcellular location">
    <subcellularLocation>
        <location evidence="7">Cytoplasm</location>
    </subcellularLocation>
</comment>
<evidence type="ECO:0000256" key="2">
    <source>
        <dbReference type="ARBA" id="ARBA00022571"/>
    </source>
</evidence>
<dbReference type="AlphaFoldDB" id="A0A1M4UNB5"/>
<dbReference type="GO" id="GO:0003942">
    <property type="term" value="F:N-acetyl-gamma-glutamyl-phosphate reductase activity"/>
    <property type="evidence" value="ECO:0007669"/>
    <property type="project" value="UniProtKB-UniRule"/>
</dbReference>
<evidence type="ECO:0000256" key="1">
    <source>
        <dbReference type="ARBA" id="ARBA00004862"/>
    </source>
</evidence>
<dbReference type="FunFam" id="3.30.360.10:FF:000014">
    <property type="entry name" value="N-acetyl-gamma-glutamyl-phosphate reductase"/>
    <property type="match status" value="1"/>
</dbReference>
<dbReference type="SUPFAM" id="SSF55347">
    <property type="entry name" value="Glyceraldehyde-3-phosphate dehydrogenase-like, C-terminal domain"/>
    <property type="match status" value="1"/>
</dbReference>
<dbReference type="Pfam" id="PF22698">
    <property type="entry name" value="Semialdhyde_dhC_1"/>
    <property type="match status" value="1"/>
</dbReference>
<evidence type="ECO:0000256" key="3">
    <source>
        <dbReference type="ARBA" id="ARBA00022605"/>
    </source>
</evidence>
<feature type="domain" description="Semialdehyde dehydrogenase NAD-binding" evidence="9">
    <location>
        <begin position="3"/>
        <end position="141"/>
    </location>
</feature>
<evidence type="ECO:0000256" key="6">
    <source>
        <dbReference type="ARBA" id="ARBA00050557"/>
    </source>
</evidence>
<name>A0A1M4UNB5_9BACT</name>
<organism evidence="10 11">
    <name type="scientific">Desulfacinum infernum DSM 9756</name>
    <dbReference type="NCBI Taxonomy" id="1121391"/>
    <lineage>
        <taxon>Bacteria</taxon>
        <taxon>Pseudomonadati</taxon>
        <taxon>Thermodesulfobacteriota</taxon>
        <taxon>Syntrophobacteria</taxon>
        <taxon>Syntrophobacterales</taxon>
        <taxon>Syntrophobacteraceae</taxon>
        <taxon>Desulfacinum</taxon>
    </lineage>
</organism>